<proteinExistence type="inferred from homology"/>
<keyword evidence="5" id="KW-0998">Cell outer membrane</keyword>
<dbReference type="Pfam" id="PF14322">
    <property type="entry name" value="SusD-like_3"/>
    <property type="match status" value="1"/>
</dbReference>
<protein>
    <recommendedName>
        <fullName evidence="10">RagB/SusD family nutrient uptake outer membrane protein</fullName>
    </recommendedName>
</protein>
<dbReference type="InterPro" id="IPR011990">
    <property type="entry name" value="TPR-like_helical_dom_sf"/>
</dbReference>
<feature type="domain" description="SusD-like N-terminal" evidence="7">
    <location>
        <begin position="42"/>
        <end position="217"/>
    </location>
</feature>
<dbReference type="CDD" id="cd08977">
    <property type="entry name" value="SusD"/>
    <property type="match status" value="1"/>
</dbReference>
<gene>
    <name evidence="8" type="ORF">PEPS_40110</name>
</gene>
<dbReference type="EMBL" id="AP025295">
    <property type="protein sequence ID" value="BDD01731.1"/>
    <property type="molecule type" value="Genomic_DNA"/>
</dbReference>
<organism evidence="8 9">
    <name type="scientific">Persicobacter psychrovividus</name>
    <dbReference type="NCBI Taxonomy" id="387638"/>
    <lineage>
        <taxon>Bacteria</taxon>
        <taxon>Pseudomonadati</taxon>
        <taxon>Bacteroidota</taxon>
        <taxon>Cytophagia</taxon>
        <taxon>Cytophagales</taxon>
        <taxon>Persicobacteraceae</taxon>
        <taxon>Persicobacter</taxon>
    </lineage>
</organism>
<dbReference type="InterPro" id="IPR033985">
    <property type="entry name" value="SusD-like_N"/>
</dbReference>
<geneLocation type="plasmid" evidence="8 9">
    <name>pPP3</name>
</geneLocation>
<evidence type="ECO:0000256" key="5">
    <source>
        <dbReference type="ARBA" id="ARBA00023237"/>
    </source>
</evidence>
<dbReference type="InterPro" id="IPR012944">
    <property type="entry name" value="SusD_RagB_dom"/>
</dbReference>
<reference evidence="8 9" key="1">
    <citation type="submission" date="2021-12" db="EMBL/GenBank/DDBJ databases">
        <title>Genome sequencing of bacteria with rrn-lacking chromosome and rrn-plasmid.</title>
        <authorList>
            <person name="Anda M."/>
            <person name="Iwasaki W."/>
        </authorList>
    </citation>
    <scope>NUCLEOTIDE SEQUENCE [LARGE SCALE GENOMIC DNA]</scope>
    <source>
        <strain evidence="8 9">NBRC 101262</strain>
        <plasmid evidence="8 9">pPP3</plasmid>
    </source>
</reference>
<keyword evidence="9" id="KW-1185">Reference proteome</keyword>
<dbReference type="RefSeq" id="WP_338398903.1">
    <property type="nucleotide sequence ID" value="NZ_AP025295.1"/>
</dbReference>
<dbReference type="Proteomes" id="UP001354989">
    <property type="component" value="Plasmid pPP3"/>
</dbReference>
<evidence type="ECO:0000256" key="4">
    <source>
        <dbReference type="ARBA" id="ARBA00023136"/>
    </source>
</evidence>
<dbReference type="Pfam" id="PF07980">
    <property type="entry name" value="SusD_RagB"/>
    <property type="match status" value="1"/>
</dbReference>
<sequence length="480" mass="52974">MNIKTYFLGALAAMALGLTSCNLDLDPNFAKKADGIRENPSELLDGTISKLWNENLYGRNEYYGADIGTDNVVPSWNTSGRFTNRVNLTSSPANCDLKPYLGLYQVVESANFILETAPSFFKDDAQLQDLKGQAYFLRALADFKLVKNYGGVPLVNKVMTNDSEETKAFQPKNATPEEIYAQVLADLAKAETMIKNTTDVQHPTVNAVYALRTRVYLFIADEEAGKVNGLTKEQALEEVVKNADKVTGVSLVPAKDFLNYFNGQNSADETIFEFGVTADNSNGTNNQGNLYLHDGYNAFCANPTLLAVFKKGDVRDDFMRKAYHLSSAGDTIKYVFPEKFKEASGVFGLTAPKILRYAEVLLNKAEALAQLNKTAEAAAILDQLRAQRFEEGVTPPKATGTLNEVLTERRKELAFEGFRLFDLRRNHLATTSQALNSSDGHLMDIASAQAGSPQFWMPIPVDKVLANPNLQQTHYAVAKH</sequence>
<evidence type="ECO:0000256" key="1">
    <source>
        <dbReference type="ARBA" id="ARBA00004442"/>
    </source>
</evidence>
<keyword evidence="8" id="KW-0614">Plasmid</keyword>
<dbReference type="PROSITE" id="PS51257">
    <property type="entry name" value="PROKAR_LIPOPROTEIN"/>
    <property type="match status" value="1"/>
</dbReference>
<evidence type="ECO:0000256" key="3">
    <source>
        <dbReference type="ARBA" id="ARBA00022729"/>
    </source>
</evidence>
<evidence type="ECO:0000313" key="9">
    <source>
        <dbReference type="Proteomes" id="UP001354989"/>
    </source>
</evidence>
<keyword evidence="4" id="KW-0472">Membrane</keyword>
<comment type="similarity">
    <text evidence="2">Belongs to the SusD family.</text>
</comment>
<evidence type="ECO:0000259" key="7">
    <source>
        <dbReference type="Pfam" id="PF14322"/>
    </source>
</evidence>
<evidence type="ECO:0000259" key="6">
    <source>
        <dbReference type="Pfam" id="PF07980"/>
    </source>
</evidence>
<dbReference type="Gene3D" id="1.25.40.390">
    <property type="match status" value="1"/>
</dbReference>
<dbReference type="SUPFAM" id="SSF48452">
    <property type="entry name" value="TPR-like"/>
    <property type="match status" value="1"/>
</dbReference>
<keyword evidence="3" id="KW-0732">Signal</keyword>
<evidence type="ECO:0008006" key="10">
    <source>
        <dbReference type="Google" id="ProtNLM"/>
    </source>
</evidence>
<accession>A0ABN6LFH4</accession>
<evidence type="ECO:0000256" key="2">
    <source>
        <dbReference type="ARBA" id="ARBA00006275"/>
    </source>
</evidence>
<comment type="subcellular location">
    <subcellularLocation>
        <location evidence="1">Cell outer membrane</location>
    </subcellularLocation>
</comment>
<evidence type="ECO:0000313" key="8">
    <source>
        <dbReference type="EMBL" id="BDD01731.1"/>
    </source>
</evidence>
<feature type="domain" description="RagB/SusD" evidence="6">
    <location>
        <begin position="353"/>
        <end position="473"/>
    </location>
</feature>
<name>A0ABN6LFH4_9BACT</name>